<proteinExistence type="predicted"/>
<evidence type="ECO:0000313" key="2">
    <source>
        <dbReference type="EMBL" id="AYF52206.1"/>
    </source>
</evidence>
<dbReference type="SUPFAM" id="SSF52499">
    <property type="entry name" value="Isochorismatase-like hydrolases"/>
    <property type="match status" value="1"/>
</dbReference>
<evidence type="ECO:0000259" key="1">
    <source>
        <dbReference type="Pfam" id="PF00857"/>
    </source>
</evidence>
<geneLocation type="plasmid" evidence="2">
    <name>unnamed</name>
</geneLocation>
<protein>
    <submittedName>
        <fullName evidence="2">Pyrimidine utilization protein B,Isochorismatase family</fullName>
    </submittedName>
</protein>
<reference evidence="2" key="1">
    <citation type="submission" date="2018-08" db="EMBL/GenBank/DDBJ databases">
        <title>A One Health study of the genetic relatedness of Klebsiella pneumoniae and their mobile elements in the United Kingdom.</title>
        <authorList>
            <person name="Ludden C."/>
        </authorList>
    </citation>
    <scope>NUCLEOTIDE SEQUENCE</scope>
    <source>
        <strain evidence="2">VRES1247</strain>
        <plasmid evidence="2">unnamed</plasmid>
    </source>
</reference>
<keyword evidence="2" id="KW-0614">Plasmid</keyword>
<dbReference type="EMBL" id="MH745930">
    <property type="protein sequence ID" value="AYF52206.1"/>
    <property type="molecule type" value="Genomic_DNA"/>
</dbReference>
<dbReference type="Pfam" id="PF00857">
    <property type="entry name" value="Isochorismatase"/>
    <property type="match status" value="1"/>
</dbReference>
<sequence length="217" mass="22724">MITSGFQRGLMKAVGASAGTLRRLSAFISRRSARLPARLARPARAVPQLSLGEEYEHAPPATNRQISPYLPSGRFRTGLPVEGLAIERGDLFYACPRASVFYGTALDADLRTRGVSTLVMAGISTTGVVLSASPGLVMRTTTCVLVQDCCYDPDRDAPKRCCVPGSADVTGRVIFGPRMIAAIAAGGLVRGRASPSQGAVIAAPATPQKPIAVSEVL</sequence>
<dbReference type="InterPro" id="IPR036380">
    <property type="entry name" value="Isochorismatase-like_sf"/>
</dbReference>
<dbReference type="InterPro" id="IPR000868">
    <property type="entry name" value="Isochorismatase-like_dom"/>
</dbReference>
<dbReference type="Gene3D" id="3.40.50.850">
    <property type="entry name" value="Isochorismatase-like"/>
    <property type="match status" value="1"/>
</dbReference>
<accession>A0A386YFK9</accession>
<dbReference type="AlphaFoldDB" id="A0A386YFK9"/>
<organism evidence="2">
    <name type="scientific">Klebsiella pneumoniae</name>
    <dbReference type="NCBI Taxonomy" id="573"/>
    <lineage>
        <taxon>Bacteria</taxon>
        <taxon>Pseudomonadati</taxon>
        <taxon>Pseudomonadota</taxon>
        <taxon>Gammaproteobacteria</taxon>
        <taxon>Enterobacterales</taxon>
        <taxon>Enterobacteriaceae</taxon>
        <taxon>Klebsiella/Raoultella group</taxon>
        <taxon>Klebsiella</taxon>
        <taxon>Klebsiella pneumoniae complex</taxon>
    </lineage>
</organism>
<name>A0A386YFK9_KLEPN</name>
<feature type="domain" description="Isochorismatase-like" evidence="1">
    <location>
        <begin position="81"/>
        <end position="157"/>
    </location>
</feature>